<sequence>MAIGFTAISQWQTQKTLRYFNVAGLAVLIFDYCITFESETRWVWGRKWDTTRIAFTISRYLPFVGAGMTTYGKSILSSETSTGLAENVLHFLSIVAAEVLLIIRTYAFWKCSKRLLVGLTVYGIVTIAGALTANLDGNILVSRREALFRGTATETAGYYEATSSRNSALVYAFLLAYELVLLCLMVYMKYHDYRNYSSSIVTTVYRGAVGYIMCIIAVTMANVIIDAHFPIQCSNMLDVPQLVIHSILASRILFDLRESDQRANDASMPMVMSSLHFKPRSIEND</sequence>
<comment type="caution">
    <text evidence="1">The sequence shown here is derived from an EMBL/GenBank/DDBJ whole genome shotgun (WGS) entry which is preliminary data.</text>
</comment>
<evidence type="ECO:0000313" key="1">
    <source>
        <dbReference type="EMBL" id="KAH7920258.1"/>
    </source>
</evidence>
<dbReference type="Proteomes" id="UP000790709">
    <property type="component" value="Unassembled WGS sequence"/>
</dbReference>
<dbReference type="EMBL" id="MU266593">
    <property type="protein sequence ID" value="KAH7920258.1"/>
    <property type="molecule type" value="Genomic_DNA"/>
</dbReference>
<protein>
    <submittedName>
        <fullName evidence="1">Uncharacterized protein</fullName>
    </submittedName>
</protein>
<proteinExistence type="predicted"/>
<accession>A0ACB8B596</accession>
<evidence type="ECO:0000313" key="2">
    <source>
        <dbReference type="Proteomes" id="UP000790709"/>
    </source>
</evidence>
<organism evidence="1 2">
    <name type="scientific">Leucogyrophana mollusca</name>
    <dbReference type="NCBI Taxonomy" id="85980"/>
    <lineage>
        <taxon>Eukaryota</taxon>
        <taxon>Fungi</taxon>
        <taxon>Dikarya</taxon>
        <taxon>Basidiomycota</taxon>
        <taxon>Agaricomycotina</taxon>
        <taxon>Agaricomycetes</taxon>
        <taxon>Agaricomycetidae</taxon>
        <taxon>Boletales</taxon>
        <taxon>Boletales incertae sedis</taxon>
        <taxon>Leucogyrophana</taxon>
    </lineage>
</organism>
<keyword evidence="2" id="KW-1185">Reference proteome</keyword>
<name>A0ACB8B596_9AGAM</name>
<reference evidence="1" key="1">
    <citation type="journal article" date="2021" name="New Phytol.">
        <title>Evolutionary innovations through gain and loss of genes in the ectomycorrhizal Boletales.</title>
        <authorList>
            <person name="Wu G."/>
            <person name="Miyauchi S."/>
            <person name="Morin E."/>
            <person name="Kuo A."/>
            <person name="Drula E."/>
            <person name="Varga T."/>
            <person name="Kohler A."/>
            <person name="Feng B."/>
            <person name="Cao Y."/>
            <person name="Lipzen A."/>
            <person name="Daum C."/>
            <person name="Hundley H."/>
            <person name="Pangilinan J."/>
            <person name="Johnson J."/>
            <person name="Barry K."/>
            <person name="LaButti K."/>
            <person name="Ng V."/>
            <person name="Ahrendt S."/>
            <person name="Min B."/>
            <person name="Choi I.G."/>
            <person name="Park H."/>
            <person name="Plett J.M."/>
            <person name="Magnuson J."/>
            <person name="Spatafora J.W."/>
            <person name="Nagy L.G."/>
            <person name="Henrissat B."/>
            <person name="Grigoriev I.V."/>
            <person name="Yang Z.L."/>
            <person name="Xu J."/>
            <person name="Martin F.M."/>
        </authorList>
    </citation>
    <scope>NUCLEOTIDE SEQUENCE</scope>
    <source>
        <strain evidence="1">KUC20120723A-06</strain>
    </source>
</reference>
<gene>
    <name evidence="1" type="ORF">BV22DRAFT_1133226</name>
</gene>